<dbReference type="Proteomes" id="UP001183610">
    <property type="component" value="Unassembled WGS sequence"/>
</dbReference>
<dbReference type="Gene3D" id="1.10.1220.10">
    <property type="entry name" value="Met repressor-like"/>
    <property type="match status" value="1"/>
</dbReference>
<accession>A0ABU2QWT8</accession>
<evidence type="ECO:0000313" key="2">
    <source>
        <dbReference type="EMBL" id="MDT0407654.1"/>
    </source>
</evidence>
<gene>
    <name evidence="2" type="ORF">RM698_01110</name>
</gene>
<name>A0ABU2QWT8_9ACTN</name>
<evidence type="ECO:0000259" key="1">
    <source>
        <dbReference type="Pfam" id="PF03869"/>
    </source>
</evidence>
<dbReference type="EMBL" id="JAVRET010000001">
    <property type="protein sequence ID" value="MDT0407654.1"/>
    <property type="molecule type" value="Genomic_DNA"/>
</dbReference>
<dbReference type="SUPFAM" id="SSF47598">
    <property type="entry name" value="Ribbon-helix-helix"/>
    <property type="match status" value="1"/>
</dbReference>
<dbReference type="Pfam" id="PF03869">
    <property type="entry name" value="Arc"/>
    <property type="match status" value="1"/>
</dbReference>
<dbReference type="InterPro" id="IPR005569">
    <property type="entry name" value="Arc_DNA-bd_dom"/>
</dbReference>
<keyword evidence="3" id="KW-1185">Reference proteome</keyword>
<feature type="domain" description="Arc-like DNA binding" evidence="1">
    <location>
        <begin position="7"/>
        <end position="43"/>
    </location>
</feature>
<proteinExistence type="predicted"/>
<dbReference type="InterPro" id="IPR010985">
    <property type="entry name" value="Ribbon_hlx_hlx"/>
</dbReference>
<reference evidence="3" key="1">
    <citation type="submission" date="2023-07" db="EMBL/GenBank/DDBJ databases">
        <title>30 novel species of actinomycetes from the DSMZ collection.</title>
        <authorList>
            <person name="Nouioui I."/>
        </authorList>
    </citation>
    <scope>NUCLEOTIDE SEQUENCE [LARGE SCALE GENOMIC DNA]</scope>
    <source>
        <strain evidence="3">DSM 41979</strain>
    </source>
</reference>
<protein>
    <submittedName>
        <fullName evidence="2">Arc family DNA-binding protein</fullName>
    </submittedName>
</protein>
<keyword evidence="2" id="KW-0238">DNA-binding</keyword>
<evidence type="ECO:0000313" key="3">
    <source>
        <dbReference type="Proteomes" id="UP001183610"/>
    </source>
</evidence>
<comment type="caution">
    <text evidence="2">The sequence shown here is derived from an EMBL/GenBank/DDBJ whole genome shotgun (WGS) entry which is preliminary data.</text>
</comment>
<organism evidence="2 3">
    <name type="scientific">Streptomyces evansiae</name>
    <dbReference type="NCBI Taxonomy" id="3075535"/>
    <lineage>
        <taxon>Bacteria</taxon>
        <taxon>Bacillati</taxon>
        <taxon>Actinomycetota</taxon>
        <taxon>Actinomycetes</taxon>
        <taxon>Kitasatosporales</taxon>
        <taxon>Streptomycetaceae</taxon>
        <taxon>Streptomyces</taxon>
    </lineage>
</organism>
<dbReference type="RefSeq" id="WP_010273609.1">
    <property type="nucleotide sequence ID" value="NZ_JAVRET010000001.1"/>
</dbReference>
<dbReference type="GO" id="GO:0003677">
    <property type="term" value="F:DNA binding"/>
    <property type="evidence" value="ECO:0007669"/>
    <property type="project" value="UniProtKB-KW"/>
</dbReference>
<sequence>MDDDEKRLSLRLPAVLHARLVEAAHADRRSVNSEIIHLLEVALGAVGGDGSSL</sequence>
<dbReference type="InterPro" id="IPR013321">
    <property type="entry name" value="Arc_rbn_hlx_hlx"/>
</dbReference>